<name>A0A9W9N125_9EURO</name>
<evidence type="ECO:0000313" key="7">
    <source>
        <dbReference type="EMBL" id="KAJ5211080.1"/>
    </source>
</evidence>
<dbReference type="Gene3D" id="4.10.240.10">
    <property type="entry name" value="Zn(2)-C6 fungal-type DNA-binding domain"/>
    <property type="match status" value="1"/>
</dbReference>
<evidence type="ECO:0000256" key="2">
    <source>
        <dbReference type="ARBA" id="ARBA00023125"/>
    </source>
</evidence>
<dbReference type="GO" id="GO:0008270">
    <property type="term" value="F:zinc ion binding"/>
    <property type="evidence" value="ECO:0007669"/>
    <property type="project" value="InterPro"/>
</dbReference>
<dbReference type="PROSITE" id="PS00463">
    <property type="entry name" value="ZN2_CY6_FUNGAL_1"/>
    <property type="match status" value="1"/>
</dbReference>
<dbReference type="InterPro" id="IPR053175">
    <property type="entry name" value="DHMBA_Reg_Transcription_Factor"/>
</dbReference>
<dbReference type="PROSITE" id="PS50048">
    <property type="entry name" value="ZN2_CY6_FUNGAL_2"/>
    <property type="match status" value="1"/>
</dbReference>
<dbReference type="InterPro" id="IPR001138">
    <property type="entry name" value="Zn2Cys6_DnaBD"/>
</dbReference>
<keyword evidence="8" id="KW-1185">Reference proteome</keyword>
<accession>A0A9W9N125</accession>
<dbReference type="Pfam" id="PF00172">
    <property type="entry name" value="Zn_clus"/>
    <property type="match status" value="1"/>
</dbReference>
<proteinExistence type="predicted"/>
<evidence type="ECO:0000313" key="8">
    <source>
        <dbReference type="Proteomes" id="UP001150879"/>
    </source>
</evidence>
<dbReference type="SUPFAM" id="SSF57701">
    <property type="entry name" value="Zn2/Cys6 DNA-binding domain"/>
    <property type="match status" value="1"/>
</dbReference>
<dbReference type="GO" id="GO:0000981">
    <property type="term" value="F:DNA-binding transcription factor activity, RNA polymerase II-specific"/>
    <property type="evidence" value="ECO:0007669"/>
    <property type="project" value="InterPro"/>
</dbReference>
<evidence type="ECO:0000259" key="6">
    <source>
        <dbReference type="PROSITE" id="PS50048"/>
    </source>
</evidence>
<keyword evidence="1" id="KW-0805">Transcription regulation</keyword>
<reference evidence="7" key="2">
    <citation type="journal article" date="2023" name="IMA Fungus">
        <title>Comparative genomic study of the Penicillium genus elucidates a diverse pangenome and 15 lateral gene transfer events.</title>
        <authorList>
            <person name="Petersen C."/>
            <person name="Sorensen T."/>
            <person name="Nielsen M.R."/>
            <person name="Sondergaard T.E."/>
            <person name="Sorensen J.L."/>
            <person name="Fitzpatrick D.A."/>
            <person name="Frisvad J.C."/>
            <person name="Nielsen K.L."/>
        </authorList>
    </citation>
    <scope>NUCLEOTIDE SEQUENCE</scope>
    <source>
        <strain evidence="7">IBT 16849</strain>
    </source>
</reference>
<dbReference type="CDD" id="cd00067">
    <property type="entry name" value="GAL4"/>
    <property type="match status" value="1"/>
</dbReference>
<dbReference type="OrthoDB" id="2991872at2759"/>
<dbReference type="SMART" id="SM00066">
    <property type="entry name" value="GAL4"/>
    <property type="match status" value="1"/>
</dbReference>
<protein>
    <recommendedName>
        <fullName evidence="6">Zn(2)-C6 fungal-type domain-containing protein</fullName>
    </recommendedName>
</protein>
<keyword evidence="4" id="KW-0539">Nucleus</keyword>
<dbReference type="PANTHER" id="PTHR38791">
    <property type="entry name" value="ZN(II)2CYS6 TRANSCRIPTION FACTOR (EUROFUNG)-RELATED-RELATED"/>
    <property type="match status" value="1"/>
</dbReference>
<sequence length="591" mass="66521">MSQAHVVWGRKAYPKRLSAVKMGLSNIRLMTSNFSTLYLWITHNTYQQNMVYCGKPSKGCGECRSRKIRCDQAQPACSQCTRAKRDCPGYRDQLSLMFRDESKSVARKATAATCKNKQAERSPRTAIPERNPVRSELSTTVDPDFDFNSDPQHAYLMRQLGNFPLEVQPSYELETAKYEAICYFLRSNALPGSFWTSETISHFLMHPGGSASQRAMQASVVASATAMLSRVRRLPSLRDVALREYGTALRLLNAALADIEEAKTNQTLGAVILLAIYEVVTSRAPKDIESWTNHINGATALLNIRGTEQLKTNAGLLLFLHLRYQIIISCLQRDARVPESLLECTKLAMFLQQPAEAHGNRLTMIIAKLSNLRADISTNIYKDDQEIVSAASAIEADLIAWLAALPREFTYTTHTRSPFDFAFQKQFRGISPYDDQYHVYPTQWVCNSWNQYRSARIIVSEIILSRVRQISDSSSLASLSEEFRLHCRTLRSTIRRLAVEICRSVPFHLNAHQTQREPNLQPPESYIGGLVLLWHLFVAGVVENPGHGLRRWVIKCLEMIGNTMGIDQALAVADIVAADPGVLHSVTEEEH</sequence>
<organism evidence="7 8">
    <name type="scientific">Penicillium cf. griseofulvum</name>
    <dbReference type="NCBI Taxonomy" id="2972120"/>
    <lineage>
        <taxon>Eukaryota</taxon>
        <taxon>Fungi</taxon>
        <taxon>Dikarya</taxon>
        <taxon>Ascomycota</taxon>
        <taxon>Pezizomycotina</taxon>
        <taxon>Eurotiomycetes</taxon>
        <taxon>Eurotiomycetidae</taxon>
        <taxon>Eurotiales</taxon>
        <taxon>Aspergillaceae</taxon>
        <taxon>Penicillium</taxon>
    </lineage>
</organism>
<reference evidence="7" key="1">
    <citation type="submission" date="2022-11" db="EMBL/GenBank/DDBJ databases">
        <authorList>
            <person name="Petersen C."/>
        </authorList>
    </citation>
    <scope>NUCLEOTIDE SEQUENCE</scope>
    <source>
        <strain evidence="7">IBT 16849</strain>
    </source>
</reference>
<evidence type="ECO:0000256" key="4">
    <source>
        <dbReference type="ARBA" id="ARBA00023242"/>
    </source>
</evidence>
<evidence type="ECO:0000256" key="1">
    <source>
        <dbReference type="ARBA" id="ARBA00023015"/>
    </source>
</evidence>
<dbReference type="Proteomes" id="UP001150879">
    <property type="component" value="Unassembled WGS sequence"/>
</dbReference>
<dbReference type="GO" id="GO:0003677">
    <property type="term" value="F:DNA binding"/>
    <property type="evidence" value="ECO:0007669"/>
    <property type="project" value="UniProtKB-KW"/>
</dbReference>
<dbReference type="Pfam" id="PF11951">
    <property type="entry name" value="Fungal_trans_2"/>
    <property type="match status" value="1"/>
</dbReference>
<evidence type="ECO:0000256" key="3">
    <source>
        <dbReference type="ARBA" id="ARBA00023163"/>
    </source>
</evidence>
<dbReference type="InterPro" id="IPR036864">
    <property type="entry name" value="Zn2-C6_fun-type_DNA-bd_sf"/>
</dbReference>
<keyword evidence="3" id="KW-0804">Transcription</keyword>
<dbReference type="PANTHER" id="PTHR38791:SF5">
    <property type="entry name" value="TRANSCRIPTION FACTOR DBAG-RELATED"/>
    <property type="match status" value="1"/>
</dbReference>
<dbReference type="EMBL" id="JAPQKP010000001">
    <property type="protein sequence ID" value="KAJ5211080.1"/>
    <property type="molecule type" value="Genomic_DNA"/>
</dbReference>
<keyword evidence="2" id="KW-0238">DNA-binding</keyword>
<gene>
    <name evidence="7" type="ORF">N7472_001219</name>
</gene>
<dbReference type="AlphaFoldDB" id="A0A9W9N125"/>
<feature type="region of interest" description="Disordered" evidence="5">
    <location>
        <begin position="110"/>
        <end position="143"/>
    </location>
</feature>
<feature type="domain" description="Zn(2)-C6 fungal-type" evidence="6">
    <location>
        <begin position="59"/>
        <end position="87"/>
    </location>
</feature>
<dbReference type="InterPro" id="IPR021858">
    <property type="entry name" value="Fun_TF"/>
</dbReference>
<evidence type="ECO:0000256" key="5">
    <source>
        <dbReference type="SAM" id="MobiDB-lite"/>
    </source>
</evidence>
<comment type="caution">
    <text evidence="7">The sequence shown here is derived from an EMBL/GenBank/DDBJ whole genome shotgun (WGS) entry which is preliminary data.</text>
</comment>